<organism evidence="2 3">
    <name type="scientific">Arabidopsis suecica</name>
    <name type="common">Swedish thale-cress</name>
    <name type="synonym">Cardaminopsis suecica</name>
    <dbReference type="NCBI Taxonomy" id="45249"/>
    <lineage>
        <taxon>Eukaryota</taxon>
        <taxon>Viridiplantae</taxon>
        <taxon>Streptophyta</taxon>
        <taxon>Embryophyta</taxon>
        <taxon>Tracheophyta</taxon>
        <taxon>Spermatophyta</taxon>
        <taxon>Magnoliopsida</taxon>
        <taxon>eudicotyledons</taxon>
        <taxon>Gunneridae</taxon>
        <taxon>Pentapetalae</taxon>
        <taxon>rosids</taxon>
        <taxon>malvids</taxon>
        <taxon>Brassicales</taxon>
        <taxon>Brassicaceae</taxon>
        <taxon>Camelineae</taxon>
        <taxon>Arabidopsis</taxon>
    </lineage>
</organism>
<proteinExistence type="predicted"/>
<dbReference type="Pfam" id="PF13456">
    <property type="entry name" value="RVT_3"/>
    <property type="match status" value="1"/>
</dbReference>
<evidence type="ECO:0000259" key="1">
    <source>
        <dbReference type="Pfam" id="PF13456"/>
    </source>
</evidence>
<dbReference type="EMBL" id="JAEFBJ010000004">
    <property type="protein sequence ID" value="KAG7619493.1"/>
    <property type="molecule type" value="Genomic_DNA"/>
</dbReference>
<dbReference type="CDD" id="cd06222">
    <property type="entry name" value="RNase_H_like"/>
    <property type="match status" value="1"/>
</dbReference>
<dbReference type="OrthoDB" id="1102184at2759"/>
<dbReference type="Proteomes" id="UP000694251">
    <property type="component" value="Chromosome 4"/>
</dbReference>
<dbReference type="AlphaFoldDB" id="A0A8T2EBX1"/>
<dbReference type="PANTHER" id="PTHR33116">
    <property type="entry name" value="REVERSE TRANSCRIPTASE ZINC-BINDING DOMAIN-CONTAINING PROTEIN-RELATED-RELATED"/>
    <property type="match status" value="1"/>
</dbReference>
<evidence type="ECO:0000313" key="2">
    <source>
        <dbReference type="EMBL" id="KAG7619493.1"/>
    </source>
</evidence>
<protein>
    <submittedName>
        <fullName evidence="2">Ribonuclease H domain</fullName>
    </submittedName>
</protein>
<gene>
    <name evidence="2" type="ORF">ISN44_As04g003810</name>
</gene>
<dbReference type="InterPro" id="IPR044730">
    <property type="entry name" value="RNase_H-like_dom_plant"/>
</dbReference>
<dbReference type="GO" id="GO:0003676">
    <property type="term" value="F:nucleic acid binding"/>
    <property type="evidence" value="ECO:0007669"/>
    <property type="project" value="InterPro"/>
</dbReference>
<sequence length="655" mass="74441">MVNSIEALIARIKQAEWFGKIQRFHLFRASPPVSHLLFADDSLFFCKADCQQSSEIISISRQYGEASGQQINFSKSSVMFRSKIQPQMKSDIKRILRIHQEGGMGTYLGLPEQIHGSKAQVFAFVQDRLKSRINTWSSKFLSKGGKKVLIKSVAQALPTYVMSCFLLPKNIRSKLTSAISNFWWSNNQESRGLHWIVWDKLCLPLSEGGLGFRMLEEFNLALLAKQLWRLVRYPNSLLARVLRGRYFRYQSPLHVKPSYLPSYGWRSMLAARSLLLSGLRKNIGSGWDTKVWSDPWIPTLPARPATSKLVTTNPNLYVNELIDQSSKTWNIAKLQELIVPEDIPHILGLHPSLSFSRDSYIWAFTKSGNYSVRSDYWAAKASPREDCDLPFQGPSVWSLSRIPLIHGVFPTSSIFANLDHLYWRVKELGGSEDSIRDFPWIMWFIWKARDSKVFGNIDTHPADTLQFACSEAESFRVARARDAFLDIAPTCLEPPVSQLDSSPPACQIDGSWVQGSSLSGIGWIVGSDRRFSNLGLKSIRQCLSPLHTKFEALLWAKRSLTSLSITDITFETDCKELTQLLDTPDEWPAFSSELEDFYSLKPSFPRFSLSFIPRLNNARVDCLAKKVRARGSIFSHVSSSTPDWFSLKENRPFLA</sequence>
<name>A0A8T2EBX1_ARASU</name>
<dbReference type="PANTHER" id="PTHR33116:SF86">
    <property type="entry name" value="REVERSE TRANSCRIPTASE DOMAIN-CONTAINING PROTEIN"/>
    <property type="match status" value="1"/>
</dbReference>
<feature type="domain" description="RNase H type-1" evidence="1">
    <location>
        <begin position="508"/>
        <end position="626"/>
    </location>
</feature>
<dbReference type="InterPro" id="IPR002156">
    <property type="entry name" value="RNaseH_domain"/>
</dbReference>
<reference evidence="2 3" key="1">
    <citation type="submission" date="2020-12" db="EMBL/GenBank/DDBJ databases">
        <title>Concerted genomic and epigenomic changes stabilize Arabidopsis allopolyploids.</title>
        <authorList>
            <person name="Chen Z."/>
        </authorList>
    </citation>
    <scope>NUCLEOTIDE SEQUENCE [LARGE SCALE GENOMIC DNA]</scope>
    <source>
        <strain evidence="2">As9502</strain>
        <tissue evidence="2">Leaf</tissue>
    </source>
</reference>
<evidence type="ECO:0000313" key="3">
    <source>
        <dbReference type="Proteomes" id="UP000694251"/>
    </source>
</evidence>
<accession>A0A8T2EBX1</accession>
<keyword evidence="3" id="KW-1185">Reference proteome</keyword>
<comment type="caution">
    <text evidence="2">The sequence shown here is derived from an EMBL/GenBank/DDBJ whole genome shotgun (WGS) entry which is preliminary data.</text>
</comment>
<dbReference type="GO" id="GO:0004523">
    <property type="term" value="F:RNA-DNA hybrid ribonuclease activity"/>
    <property type="evidence" value="ECO:0007669"/>
    <property type="project" value="InterPro"/>
</dbReference>